<feature type="chain" id="PRO_5038962634" evidence="4">
    <location>
        <begin position="29"/>
        <end position="324"/>
    </location>
</feature>
<evidence type="ECO:0000256" key="4">
    <source>
        <dbReference type="SAM" id="SignalP"/>
    </source>
</evidence>
<dbReference type="InterPro" id="IPR001638">
    <property type="entry name" value="Solute-binding_3/MltF_N"/>
</dbReference>
<evidence type="ECO:0000313" key="6">
    <source>
        <dbReference type="EMBL" id="GIH17457.1"/>
    </source>
</evidence>
<dbReference type="PROSITE" id="PS51257">
    <property type="entry name" value="PROKAR_LIPOPROTEIN"/>
    <property type="match status" value="1"/>
</dbReference>
<accession>A0A8J3VSM4</accession>
<dbReference type="InterPro" id="IPR051455">
    <property type="entry name" value="Bact_solute-bind_prot3"/>
</dbReference>
<evidence type="ECO:0000256" key="1">
    <source>
        <dbReference type="ARBA" id="ARBA00010333"/>
    </source>
</evidence>
<dbReference type="Proteomes" id="UP000642748">
    <property type="component" value="Unassembled WGS sequence"/>
</dbReference>
<dbReference type="PANTHER" id="PTHR30085:SF6">
    <property type="entry name" value="ABC TRANSPORTER GLUTAMINE-BINDING PROTEIN GLNH"/>
    <property type="match status" value="1"/>
</dbReference>
<dbReference type="Pfam" id="PF00497">
    <property type="entry name" value="SBP_bac_3"/>
    <property type="match status" value="1"/>
</dbReference>
<dbReference type="EMBL" id="BONZ01000055">
    <property type="protein sequence ID" value="GIH17457.1"/>
    <property type="molecule type" value="Genomic_DNA"/>
</dbReference>
<protein>
    <submittedName>
        <fullName evidence="6">Amino acid-binding protein</fullName>
    </submittedName>
</protein>
<dbReference type="RefSeq" id="WP_203921014.1">
    <property type="nucleotide sequence ID" value="NZ_BONZ01000055.1"/>
</dbReference>
<organism evidence="6 7">
    <name type="scientific">Rugosimonospora africana</name>
    <dbReference type="NCBI Taxonomy" id="556532"/>
    <lineage>
        <taxon>Bacteria</taxon>
        <taxon>Bacillati</taxon>
        <taxon>Actinomycetota</taxon>
        <taxon>Actinomycetes</taxon>
        <taxon>Micromonosporales</taxon>
        <taxon>Micromonosporaceae</taxon>
        <taxon>Rugosimonospora</taxon>
    </lineage>
</organism>
<comment type="similarity">
    <text evidence="1">Belongs to the bacterial solute-binding protein 3 family.</text>
</comment>
<comment type="caution">
    <text evidence="6">The sequence shown here is derived from an EMBL/GenBank/DDBJ whole genome shotgun (WGS) entry which is preliminary data.</text>
</comment>
<evidence type="ECO:0000259" key="5">
    <source>
        <dbReference type="SMART" id="SM00062"/>
    </source>
</evidence>
<dbReference type="PANTHER" id="PTHR30085">
    <property type="entry name" value="AMINO ACID ABC TRANSPORTER PERMEASE"/>
    <property type="match status" value="1"/>
</dbReference>
<keyword evidence="2" id="KW-0813">Transport</keyword>
<dbReference type="CDD" id="cd13690">
    <property type="entry name" value="PBP2_GluB"/>
    <property type="match status" value="1"/>
</dbReference>
<dbReference type="GO" id="GO:0030288">
    <property type="term" value="C:outer membrane-bounded periplasmic space"/>
    <property type="evidence" value="ECO:0007669"/>
    <property type="project" value="TreeGrafter"/>
</dbReference>
<dbReference type="AlphaFoldDB" id="A0A8J3VSM4"/>
<dbReference type="SMART" id="SM00062">
    <property type="entry name" value="PBPb"/>
    <property type="match status" value="1"/>
</dbReference>
<feature type="domain" description="Solute-binding protein family 3/N-terminal" evidence="5">
    <location>
        <begin position="85"/>
        <end position="307"/>
    </location>
</feature>
<dbReference type="GO" id="GO:0005576">
    <property type="term" value="C:extracellular region"/>
    <property type="evidence" value="ECO:0007669"/>
    <property type="project" value="TreeGrafter"/>
</dbReference>
<feature type="signal peptide" evidence="4">
    <location>
        <begin position="1"/>
        <end position="28"/>
    </location>
</feature>
<evidence type="ECO:0000256" key="3">
    <source>
        <dbReference type="ARBA" id="ARBA00022729"/>
    </source>
</evidence>
<name>A0A8J3VSM4_9ACTN</name>
<gene>
    <name evidence="6" type="ORF">Raf01_56290</name>
</gene>
<dbReference type="Gene3D" id="3.40.190.10">
    <property type="entry name" value="Periplasmic binding protein-like II"/>
    <property type="match status" value="2"/>
</dbReference>
<proteinExistence type="inferred from homology"/>
<evidence type="ECO:0000256" key="2">
    <source>
        <dbReference type="ARBA" id="ARBA00022448"/>
    </source>
</evidence>
<keyword evidence="3 4" id="KW-0732">Signal</keyword>
<evidence type="ECO:0000313" key="7">
    <source>
        <dbReference type="Proteomes" id="UP000642748"/>
    </source>
</evidence>
<reference evidence="6" key="1">
    <citation type="submission" date="2021-01" db="EMBL/GenBank/DDBJ databases">
        <title>Whole genome shotgun sequence of Rugosimonospora africana NBRC 104875.</title>
        <authorList>
            <person name="Komaki H."/>
            <person name="Tamura T."/>
        </authorList>
    </citation>
    <scope>NUCLEOTIDE SEQUENCE</scope>
    <source>
        <strain evidence="6">NBRC 104875</strain>
    </source>
</reference>
<dbReference type="GO" id="GO:0006865">
    <property type="term" value="P:amino acid transport"/>
    <property type="evidence" value="ECO:0007669"/>
    <property type="project" value="TreeGrafter"/>
</dbReference>
<dbReference type="SUPFAM" id="SSF53850">
    <property type="entry name" value="Periplasmic binding protein-like II"/>
    <property type="match status" value="1"/>
</dbReference>
<sequence length="324" mass="32676">MSIFGKRLGPRRTVAMAAVSAAAALALAACGSSSSGGGSAAGSAPGNGLGGSGVLAQSVYDNAPVASAADIPAGSTMAMIKQKGVLTIGAALDAPLLSQQDPTNGKIEGFDADMAKLLAKYITGKTNVKTVTIGTQTREAMLSSKQVDAVFNTYTITPERAQQVAFAGPYMSSGLAVAVKAGDNSIHSVKDLAGKTVIVGANTPAVTELPTAAPGSKQVAFGTDPEAVQALTQGRGVAYVQDLTLLASDAKANPAIKVVGQPFTTEPYGIGLNHDDAQFKAFVNDWLKKIEADGTWAKVWQATLGSVVQGTTPTPPAIGSAQGS</sequence>
<keyword evidence="7" id="KW-1185">Reference proteome</keyword>